<dbReference type="SMART" id="SM00421">
    <property type="entry name" value="HTH_LUXR"/>
    <property type="match status" value="1"/>
</dbReference>
<protein>
    <submittedName>
        <fullName evidence="4">AAA ATPase-like protein</fullName>
    </submittedName>
</protein>
<keyword evidence="1" id="KW-0547">Nucleotide-binding</keyword>
<dbReference type="GO" id="GO:0005524">
    <property type="term" value="F:ATP binding"/>
    <property type="evidence" value="ECO:0007669"/>
    <property type="project" value="UniProtKB-KW"/>
</dbReference>
<evidence type="ECO:0000313" key="4">
    <source>
        <dbReference type="EMBL" id="TDQ62787.1"/>
    </source>
</evidence>
<dbReference type="Pfam" id="PF13191">
    <property type="entry name" value="AAA_16"/>
    <property type="match status" value="1"/>
</dbReference>
<dbReference type="PRINTS" id="PR00038">
    <property type="entry name" value="HTHLUXR"/>
</dbReference>
<dbReference type="SUPFAM" id="SSF52540">
    <property type="entry name" value="P-loop containing nucleoside triphosphate hydrolases"/>
    <property type="match status" value="1"/>
</dbReference>
<dbReference type="PROSITE" id="PS50043">
    <property type="entry name" value="HTH_LUXR_2"/>
    <property type="match status" value="1"/>
</dbReference>
<comment type="caution">
    <text evidence="4">The sequence shown here is derived from an EMBL/GenBank/DDBJ whole genome shotgun (WGS) entry which is preliminary data.</text>
</comment>
<dbReference type="Gene3D" id="1.25.40.10">
    <property type="entry name" value="Tetratricopeptide repeat domain"/>
    <property type="match status" value="1"/>
</dbReference>
<dbReference type="Pfam" id="PF00196">
    <property type="entry name" value="GerE"/>
    <property type="match status" value="1"/>
</dbReference>
<evidence type="ECO:0000259" key="3">
    <source>
        <dbReference type="PROSITE" id="PS50043"/>
    </source>
</evidence>
<sequence length="843" mass="88370">MTTAYRGLVGQVLERGEVLAALDAALADARGGEGRTVLLAGEAGLGKTTVLRAWTDTLSDVRLLEGACDDLVTSRTLGPFHDAALDAPALRAALAAGGTDAVHDAVLAELSHPVTVLVVEDVHWADEATLDVLAVAARRVARLPAVLVLSYRDDEVDPGSQLQRLLGGLPAASTRRPALRPLTVGAVTTLAGAAGLRVHAATLGNPFLVTELLAAQSEGLPVSVRDAVLARVADLPRPSQELLDLLAVIPGHADDVLLDALRPTWRDDVEAPERRGIVGLAQGAVAFRHELARQAVEQALPPIRRLGLERAVLAALLAHDPPDRARILHHAARCADVDAVLAHAPAAARAAAAAGAHQQSLAWYAQLAPHAERLPAAEQAAIAEEHAWELYTAHRVEEAVATARHAVALRTAGDDPGATVRALVGLSRHLYIRGDVADAVATLDEAVALAPEDVLARTHRGVLHVLADQEEAGLAELAAVPPTALGTVYRGLGRAFLGHGDGPDIVREGLDAARASGHREHAARGWTSLVKALRRLGRDDEVAAVVAAGLESARSGDFLSHGYSLEAFGLQLMVDDGRWDAAEAGLRRLVDTVPEAGILARETLPPLGRLLARRGDPDADAVLARAWELATRSDSLPVLLTTAAGLAEKAWLDGDGEREHARVRALLERSRRPGLAGARGDLLRQGLRAGVPVAPDEPVADLWPWHALALTGDAGAAAAWPAGSYEQALELVDAGDEESITAGLRILDDLGAAPAARLARRRLQALGVRRIPRGPQAGTRAHPAGLTPRQADILALLADGLTNAQIAARLVLSVRTVDHHVSAVLAKLGVASREEAAHLSRKA</sequence>
<keyword evidence="5" id="KW-1185">Reference proteome</keyword>
<dbReference type="InterPro" id="IPR036388">
    <property type="entry name" value="WH-like_DNA-bd_sf"/>
</dbReference>
<dbReference type="Proteomes" id="UP000295705">
    <property type="component" value="Unassembled WGS sequence"/>
</dbReference>
<evidence type="ECO:0000256" key="2">
    <source>
        <dbReference type="ARBA" id="ARBA00022840"/>
    </source>
</evidence>
<dbReference type="InterPro" id="IPR016032">
    <property type="entry name" value="Sig_transdc_resp-reg_C-effctor"/>
</dbReference>
<dbReference type="InterPro" id="IPR011990">
    <property type="entry name" value="TPR-like_helical_dom_sf"/>
</dbReference>
<dbReference type="OrthoDB" id="5476461at2"/>
<dbReference type="GO" id="GO:0003677">
    <property type="term" value="F:DNA binding"/>
    <property type="evidence" value="ECO:0007669"/>
    <property type="project" value="InterPro"/>
</dbReference>
<dbReference type="InterPro" id="IPR041664">
    <property type="entry name" value="AAA_16"/>
</dbReference>
<evidence type="ECO:0000313" key="5">
    <source>
        <dbReference type="Proteomes" id="UP000295705"/>
    </source>
</evidence>
<dbReference type="GO" id="GO:0004016">
    <property type="term" value="F:adenylate cyclase activity"/>
    <property type="evidence" value="ECO:0007669"/>
    <property type="project" value="TreeGrafter"/>
</dbReference>
<dbReference type="AlphaFoldDB" id="A0A4R6VHS3"/>
<dbReference type="SUPFAM" id="SSF46894">
    <property type="entry name" value="C-terminal effector domain of the bipartite response regulators"/>
    <property type="match status" value="1"/>
</dbReference>
<dbReference type="InterPro" id="IPR000792">
    <property type="entry name" value="Tscrpt_reg_LuxR_C"/>
</dbReference>
<dbReference type="Gene3D" id="1.10.10.10">
    <property type="entry name" value="Winged helix-like DNA-binding domain superfamily/Winged helix DNA-binding domain"/>
    <property type="match status" value="1"/>
</dbReference>
<dbReference type="GO" id="GO:0005737">
    <property type="term" value="C:cytoplasm"/>
    <property type="evidence" value="ECO:0007669"/>
    <property type="project" value="TreeGrafter"/>
</dbReference>
<gene>
    <name evidence="4" type="ORF">EV188_102442</name>
</gene>
<accession>A0A4R6VHS3</accession>
<name>A0A4R6VHS3_9PSEU</name>
<dbReference type="EMBL" id="SNYO01000002">
    <property type="protein sequence ID" value="TDQ62787.1"/>
    <property type="molecule type" value="Genomic_DNA"/>
</dbReference>
<dbReference type="PANTHER" id="PTHR16305:SF35">
    <property type="entry name" value="TRANSCRIPTIONAL ACTIVATOR DOMAIN"/>
    <property type="match status" value="1"/>
</dbReference>
<keyword evidence="2" id="KW-0067">ATP-binding</keyword>
<dbReference type="GO" id="GO:0006355">
    <property type="term" value="P:regulation of DNA-templated transcription"/>
    <property type="evidence" value="ECO:0007669"/>
    <property type="project" value="InterPro"/>
</dbReference>
<evidence type="ECO:0000256" key="1">
    <source>
        <dbReference type="ARBA" id="ARBA00022741"/>
    </source>
</evidence>
<dbReference type="PANTHER" id="PTHR16305">
    <property type="entry name" value="TESTICULAR SOLUBLE ADENYLYL CYCLASE"/>
    <property type="match status" value="1"/>
</dbReference>
<feature type="domain" description="HTH luxR-type" evidence="3">
    <location>
        <begin position="779"/>
        <end position="843"/>
    </location>
</feature>
<proteinExistence type="predicted"/>
<dbReference type="InterPro" id="IPR027417">
    <property type="entry name" value="P-loop_NTPase"/>
</dbReference>
<dbReference type="CDD" id="cd06170">
    <property type="entry name" value="LuxR_C_like"/>
    <property type="match status" value="1"/>
</dbReference>
<reference evidence="4 5" key="1">
    <citation type="submission" date="2019-03" db="EMBL/GenBank/DDBJ databases">
        <title>Genomic Encyclopedia of Type Strains, Phase IV (KMG-IV): sequencing the most valuable type-strain genomes for metagenomic binning, comparative biology and taxonomic classification.</title>
        <authorList>
            <person name="Goeker M."/>
        </authorList>
    </citation>
    <scope>NUCLEOTIDE SEQUENCE [LARGE SCALE GENOMIC DNA]</scope>
    <source>
        <strain evidence="4 5">DSM 45775</strain>
    </source>
</reference>
<organism evidence="4 5">
    <name type="scientific">Actinomycetospora succinea</name>
    <dbReference type="NCBI Taxonomy" id="663603"/>
    <lineage>
        <taxon>Bacteria</taxon>
        <taxon>Bacillati</taxon>
        <taxon>Actinomycetota</taxon>
        <taxon>Actinomycetes</taxon>
        <taxon>Pseudonocardiales</taxon>
        <taxon>Pseudonocardiaceae</taxon>
        <taxon>Actinomycetospora</taxon>
    </lineage>
</organism>
<dbReference type="SUPFAM" id="SSF48452">
    <property type="entry name" value="TPR-like"/>
    <property type="match status" value="1"/>
</dbReference>
<dbReference type="PROSITE" id="PS00622">
    <property type="entry name" value="HTH_LUXR_1"/>
    <property type="match status" value="1"/>
</dbReference>